<dbReference type="AlphaFoldDB" id="A0A0F8XD44"/>
<protein>
    <submittedName>
        <fullName evidence="2">Uncharacterized protein</fullName>
    </submittedName>
</protein>
<feature type="compositionally biased region" description="Basic and acidic residues" evidence="1">
    <location>
        <begin position="120"/>
        <end position="142"/>
    </location>
</feature>
<organism evidence="2">
    <name type="scientific">marine sediment metagenome</name>
    <dbReference type="NCBI Taxonomy" id="412755"/>
    <lineage>
        <taxon>unclassified sequences</taxon>
        <taxon>metagenomes</taxon>
        <taxon>ecological metagenomes</taxon>
    </lineage>
</organism>
<gene>
    <name evidence="2" type="ORF">LCGC14_2957370</name>
</gene>
<feature type="region of interest" description="Disordered" evidence="1">
    <location>
        <begin position="109"/>
        <end position="142"/>
    </location>
</feature>
<sequence length="142" mass="15797">GSPEELTVLQRGSWLTQFKELAKAFSHKPALISLGGDCVNVKHNGRLPGFLYTVSEPIGPEDVTYLRDTAQTHWQTNRDLPLRLVTKLPLDDPPQLSQEEIAELRKDIPEGTTAFIGTPDEERTEIAEQSGRGDAEDRTPHP</sequence>
<reference evidence="2" key="1">
    <citation type="journal article" date="2015" name="Nature">
        <title>Complex archaea that bridge the gap between prokaryotes and eukaryotes.</title>
        <authorList>
            <person name="Spang A."/>
            <person name="Saw J.H."/>
            <person name="Jorgensen S.L."/>
            <person name="Zaremba-Niedzwiedzka K."/>
            <person name="Martijn J."/>
            <person name="Lind A.E."/>
            <person name="van Eijk R."/>
            <person name="Schleper C."/>
            <person name="Guy L."/>
            <person name="Ettema T.J."/>
        </authorList>
    </citation>
    <scope>NUCLEOTIDE SEQUENCE</scope>
</reference>
<comment type="caution">
    <text evidence="2">The sequence shown here is derived from an EMBL/GenBank/DDBJ whole genome shotgun (WGS) entry which is preliminary data.</text>
</comment>
<evidence type="ECO:0000256" key="1">
    <source>
        <dbReference type="SAM" id="MobiDB-lite"/>
    </source>
</evidence>
<feature type="non-terminal residue" evidence="2">
    <location>
        <position position="1"/>
    </location>
</feature>
<accession>A0A0F8XD44</accession>
<evidence type="ECO:0000313" key="2">
    <source>
        <dbReference type="EMBL" id="KKK67107.1"/>
    </source>
</evidence>
<dbReference type="EMBL" id="LAZR01059768">
    <property type="protein sequence ID" value="KKK67107.1"/>
    <property type="molecule type" value="Genomic_DNA"/>
</dbReference>
<name>A0A0F8XD44_9ZZZZ</name>
<proteinExistence type="predicted"/>